<evidence type="ECO:0000313" key="1">
    <source>
        <dbReference type="EMBL" id="EJX01410.1"/>
    </source>
</evidence>
<proteinExistence type="predicted"/>
<sequence>MTVQKNYKKTLIACYLGFVTQAITANFTPLL</sequence>
<comment type="caution">
    <text evidence="1">The sequence shown here is derived from an EMBL/GenBank/DDBJ whole genome shotgun (WGS) entry which is preliminary data.</text>
</comment>
<name>J9GND3_9ZZZZ</name>
<gene>
    <name evidence="1" type="ORF">EVA_10484</name>
</gene>
<protein>
    <submittedName>
        <fullName evidence="1">Secreted protein</fullName>
    </submittedName>
</protein>
<reference evidence="1" key="1">
    <citation type="journal article" date="2012" name="PLoS ONE">
        <title>Gene sets for utilization of primary and secondary nutrition supplies in the distal gut of endangered iberian lynx.</title>
        <authorList>
            <person name="Alcaide M."/>
            <person name="Messina E."/>
            <person name="Richter M."/>
            <person name="Bargiela R."/>
            <person name="Peplies J."/>
            <person name="Huws S.A."/>
            <person name="Newbold C.J."/>
            <person name="Golyshin P.N."/>
            <person name="Simon M.A."/>
            <person name="Lopez G."/>
            <person name="Yakimov M.M."/>
            <person name="Ferrer M."/>
        </authorList>
    </citation>
    <scope>NUCLEOTIDE SEQUENCE</scope>
</reference>
<organism evidence="1">
    <name type="scientific">gut metagenome</name>
    <dbReference type="NCBI Taxonomy" id="749906"/>
    <lineage>
        <taxon>unclassified sequences</taxon>
        <taxon>metagenomes</taxon>
        <taxon>organismal metagenomes</taxon>
    </lineage>
</organism>
<feature type="non-terminal residue" evidence="1">
    <location>
        <position position="31"/>
    </location>
</feature>
<accession>J9GND3</accession>
<dbReference type="EMBL" id="AMCI01002971">
    <property type="protein sequence ID" value="EJX01410.1"/>
    <property type="molecule type" value="Genomic_DNA"/>
</dbReference>
<dbReference type="AlphaFoldDB" id="J9GND3"/>